<keyword evidence="2 4" id="KW-0442">Lipid degradation</keyword>
<evidence type="ECO:0000313" key="8">
    <source>
        <dbReference type="Proteomes" id="UP000188603"/>
    </source>
</evidence>
<feature type="region of interest" description="Disordered" evidence="5">
    <location>
        <begin position="246"/>
        <end position="275"/>
    </location>
</feature>
<dbReference type="RefSeq" id="WP_077720387.1">
    <property type="nucleotide sequence ID" value="NZ_CP019699.1"/>
</dbReference>
<dbReference type="PANTHER" id="PTHR14226">
    <property type="entry name" value="NEUROPATHY TARGET ESTERASE/SWISS CHEESE D.MELANOGASTER"/>
    <property type="match status" value="1"/>
</dbReference>
<dbReference type="PANTHER" id="PTHR14226:SF76">
    <property type="entry name" value="NTE FAMILY PROTEIN RSSA"/>
    <property type="match status" value="1"/>
</dbReference>
<dbReference type="OrthoDB" id="9770965at2"/>
<feature type="short sequence motif" description="GXSXG" evidence="4">
    <location>
        <begin position="37"/>
        <end position="41"/>
    </location>
</feature>
<dbReference type="EMBL" id="CP019699">
    <property type="protein sequence ID" value="AQS56527.1"/>
    <property type="molecule type" value="Genomic_DNA"/>
</dbReference>
<dbReference type="Gene3D" id="3.40.1090.10">
    <property type="entry name" value="Cytosolic phospholipase A2 catalytic domain"/>
    <property type="match status" value="2"/>
</dbReference>
<keyword evidence="8" id="KW-1185">Reference proteome</keyword>
<keyword evidence="3 4" id="KW-0443">Lipid metabolism</keyword>
<evidence type="ECO:0000259" key="6">
    <source>
        <dbReference type="PROSITE" id="PS51635"/>
    </source>
</evidence>
<protein>
    <recommendedName>
        <fullName evidence="6">PNPLA domain-containing protein</fullName>
    </recommendedName>
</protein>
<dbReference type="Proteomes" id="UP000188603">
    <property type="component" value="Chromosome"/>
</dbReference>
<dbReference type="PROSITE" id="PS51635">
    <property type="entry name" value="PNPLA"/>
    <property type="match status" value="1"/>
</dbReference>
<dbReference type="InterPro" id="IPR016035">
    <property type="entry name" value="Acyl_Trfase/lysoPLipase"/>
</dbReference>
<dbReference type="CDD" id="cd07205">
    <property type="entry name" value="Pat_PNPLA6_PNPLA7_NTE1_like"/>
    <property type="match status" value="1"/>
</dbReference>
<proteinExistence type="predicted"/>
<reference evidence="7 8" key="1">
    <citation type="journal article" date="2015" name="Int. J. Syst. Evol. Microbiol.">
        <title>Novibacillus thermophilus gen. nov., sp. nov., a Gram-staining-negative and moderately thermophilic member of the family Thermoactinomycetaceae.</title>
        <authorList>
            <person name="Yang G."/>
            <person name="Chen J."/>
            <person name="Zhou S."/>
        </authorList>
    </citation>
    <scope>NUCLEOTIDE SEQUENCE [LARGE SCALE GENOMIC DNA]</scope>
    <source>
        <strain evidence="7 8">SG-1</strain>
    </source>
</reference>
<evidence type="ECO:0000256" key="5">
    <source>
        <dbReference type="SAM" id="MobiDB-lite"/>
    </source>
</evidence>
<keyword evidence="1 4" id="KW-0378">Hydrolase</keyword>
<evidence type="ECO:0000256" key="1">
    <source>
        <dbReference type="ARBA" id="ARBA00022801"/>
    </source>
</evidence>
<dbReference type="GO" id="GO:0016787">
    <property type="term" value="F:hydrolase activity"/>
    <property type="evidence" value="ECO:0007669"/>
    <property type="project" value="UniProtKB-UniRule"/>
</dbReference>
<evidence type="ECO:0000313" key="7">
    <source>
        <dbReference type="EMBL" id="AQS56527.1"/>
    </source>
</evidence>
<dbReference type="STRING" id="1471761.B0W44_12900"/>
<sequence length="275" mass="29818">MGEIGLALGGGSLRGAAHIGVLKEITARGIDVSHLAGTSAGAIVAGLYACGVAPQKMEAIFCDLSLSKMWDWKFGKQGLTGRRIYEKLLHLTDGRHFSDLSIPLAVVCVDLVSGELVVVRSGEIAEALRASIAIPGVLAPVERDDQLLVDGYVLNNNPADIVKKMGASYVVAVEVSRLPEQRSRHVFSHLSRYISIASRHMTAQQLRENADLIIDVDLRHVGRFDFSDLAVTIALGEKEAQRALAKYPPVRKTVDTETDEPDPAQLTPLRLRHAE</sequence>
<dbReference type="InterPro" id="IPR002641">
    <property type="entry name" value="PNPLA_dom"/>
</dbReference>
<gene>
    <name evidence="7" type="ORF">B0W44_12900</name>
</gene>
<feature type="active site" description="Nucleophile" evidence="4">
    <location>
        <position position="39"/>
    </location>
</feature>
<feature type="domain" description="PNPLA" evidence="6">
    <location>
        <begin position="6"/>
        <end position="163"/>
    </location>
</feature>
<evidence type="ECO:0000256" key="3">
    <source>
        <dbReference type="ARBA" id="ARBA00023098"/>
    </source>
</evidence>
<dbReference type="KEGG" id="ntr:B0W44_12900"/>
<evidence type="ECO:0000256" key="4">
    <source>
        <dbReference type="PROSITE-ProRule" id="PRU01161"/>
    </source>
</evidence>
<dbReference type="GO" id="GO:0016042">
    <property type="term" value="P:lipid catabolic process"/>
    <property type="evidence" value="ECO:0007669"/>
    <property type="project" value="UniProtKB-UniRule"/>
</dbReference>
<dbReference type="AlphaFoldDB" id="A0A1U9K8Y2"/>
<evidence type="ECO:0000256" key="2">
    <source>
        <dbReference type="ARBA" id="ARBA00022963"/>
    </source>
</evidence>
<dbReference type="InterPro" id="IPR050301">
    <property type="entry name" value="NTE"/>
</dbReference>
<dbReference type="SUPFAM" id="SSF52151">
    <property type="entry name" value="FabD/lysophospholipase-like"/>
    <property type="match status" value="1"/>
</dbReference>
<organism evidence="7 8">
    <name type="scientific">Novibacillus thermophilus</name>
    <dbReference type="NCBI Taxonomy" id="1471761"/>
    <lineage>
        <taxon>Bacteria</taxon>
        <taxon>Bacillati</taxon>
        <taxon>Bacillota</taxon>
        <taxon>Bacilli</taxon>
        <taxon>Bacillales</taxon>
        <taxon>Thermoactinomycetaceae</taxon>
        <taxon>Novibacillus</taxon>
    </lineage>
</organism>
<feature type="active site" description="Proton acceptor" evidence="4">
    <location>
        <position position="150"/>
    </location>
</feature>
<accession>A0A1U9K8Y2</accession>
<name>A0A1U9K8Y2_9BACL</name>
<dbReference type="Pfam" id="PF01734">
    <property type="entry name" value="Patatin"/>
    <property type="match status" value="1"/>
</dbReference>
<comment type="caution">
    <text evidence="4">Lacks conserved residue(s) required for the propagation of feature annotation.</text>
</comment>